<organism evidence="2 3">
    <name type="scientific">Triticum urartu</name>
    <name type="common">Red wild einkorn</name>
    <name type="synonym">Crithodium urartu</name>
    <dbReference type="NCBI Taxonomy" id="4572"/>
    <lineage>
        <taxon>Eukaryota</taxon>
        <taxon>Viridiplantae</taxon>
        <taxon>Streptophyta</taxon>
        <taxon>Embryophyta</taxon>
        <taxon>Tracheophyta</taxon>
        <taxon>Spermatophyta</taxon>
        <taxon>Magnoliopsida</taxon>
        <taxon>Liliopsida</taxon>
        <taxon>Poales</taxon>
        <taxon>Poaceae</taxon>
        <taxon>BOP clade</taxon>
        <taxon>Pooideae</taxon>
        <taxon>Triticodae</taxon>
        <taxon>Triticeae</taxon>
        <taxon>Triticinae</taxon>
        <taxon>Triticum</taxon>
    </lineage>
</organism>
<protein>
    <recommendedName>
        <fullName evidence="1">Reverse transcriptase zinc-binding domain-containing protein</fullName>
    </recommendedName>
</protein>
<dbReference type="Gramene" id="TuG1812G0600004033.01.T01">
    <property type="protein sequence ID" value="TuG1812G0600004033.01.T01"/>
    <property type="gene ID" value="TuG1812G0600004033.01"/>
</dbReference>
<reference evidence="2" key="2">
    <citation type="submission" date="2018-03" db="EMBL/GenBank/DDBJ databases">
        <title>The Triticum urartu genome reveals the dynamic nature of wheat genome evolution.</title>
        <authorList>
            <person name="Ling H."/>
            <person name="Ma B."/>
            <person name="Shi X."/>
            <person name="Liu H."/>
            <person name="Dong L."/>
            <person name="Sun H."/>
            <person name="Cao Y."/>
            <person name="Gao Q."/>
            <person name="Zheng S."/>
            <person name="Li Y."/>
            <person name="Yu Y."/>
            <person name="Du H."/>
            <person name="Qi M."/>
            <person name="Li Y."/>
            <person name="Yu H."/>
            <person name="Cui Y."/>
            <person name="Wang N."/>
            <person name="Chen C."/>
            <person name="Wu H."/>
            <person name="Zhao Y."/>
            <person name="Zhang J."/>
            <person name="Li Y."/>
            <person name="Zhou W."/>
            <person name="Zhang B."/>
            <person name="Hu W."/>
            <person name="Eijk M."/>
            <person name="Tang J."/>
            <person name="Witsenboer H."/>
            <person name="Zhao S."/>
            <person name="Li Z."/>
            <person name="Zhang A."/>
            <person name="Wang D."/>
            <person name="Liang C."/>
        </authorList>
    </citation>
    <scope>NUCLEOTIDE SEQUENCE [LARGE SCALE GENOMIC DNA]</scope>
    <source>
        <strain evidence="2">cv. G1812</strain>
    </source>
</reference>
<keyword evidence="3" id="KW-1185">Reference proteome</keyword>
<name>A0A8R7V1A6_TRIUA</name>
<accession>A0A8R7V1A6</accession>
<evidence type="ECO:0000313" key="2">
    <source>
        <dbReference type="EnsemblPlants" id="TuG1812G0600004033.01.T01"/>
    </source>
</evidence>
<reference evidence="2" key="3">
    <citation type="submission" date="2022-06" db="UniProtKB">
        <authorList>
            <consortium name="EnsemblPlants"/>
        </authorList>
    </citation>
    <scope>IDENTIFICATION</scope>
</reference>
<dbReference type="EnsemblPlants" id="TuG1812G0600004033.01.T01">
    <property type="protein sequence ID" value="TuG1812G0600004033.01.T01"/>
    <property type="gene ID" value="TuG1812G0600004033.01"/>
</dbReference>
<dbReference type="PANTHER" id="PTHR33116:SF78">
    <property type="entry name" value="OS12G0587133 PROTEIN"/>
    <property type="match status" value="1"/>
</dbReference>
<dbReference type="Proteomes" id="UP000015106">
    <property type="component" value="Chromosome 6"/>
</dbReference>
<sequence>MQVKQDIKRIFPAPDIDSSFVHLGHPLVLPSKDRSAAYNFVYDKFKSKLSTYKANRLSHAARLTLIKSVFSSIPVYYMSNILFSKKFLAKLTTIIRNFWWTGIQDDQTTKSLCLRAWADVCIEKKIGGLGVRNLQAINQGLILSTAWILAKEPQSQLALILKAKYHHDTSIWRARPNKPKSAFWSAILKVKPLLISATICQIVDGASSIWSLPWFFGWETIYDHFIIQQQSFSYPAQVKDLWIPGQKNWNANLINSLFTPELANTILKNPIIKANGKDMLVWKLTPAGEFSSISAYKHCFNNLQLPPRQRISLLNQVWEDKQMAPRVQTFAWRLLREALPTGKRASRYSKHINENCSRCGLLEDEMHMLFLCPFSKAAWFCYPWFIKTESLAENYHSIPDMIRALITSQHPKINLTTLYTFLWCL</sequence>
<evidence type="ECO:0000313" key="3">
    <source>
        <dbReference type="Proteomes" id="UP000015106"/>
    </source>
</evidence>
<dbReference type="InterPro" id="IPR026960">
    <property type="entry name" value="RVT-Znf"/>
</dbReference>
<evidence type="ECO:0000259" key="1">
    <source>
        <dbReference type="Pfam" id="PF13966"/>
    </source>
</evidence>
<feature type="domain" description="Reverse transcriptase zinc-binding" evidence="1">
    <location>
        <begin position="290"/>
        <end position="379"/>
    </location>
</feature>
<reference evidence="3" key="1">
    <citation type="journal article" date="2013" name="Nature">
        <title>Draft genome of the wheat A-genome progenitor Triticum urartu.</title>
        <authorList>
            <person name="Ling H.Q."/>
            <person name="Zhao S."/>
            <person name="Liu D."/>
            <person name="Wang J."/>
            <person name="Sun H."/>
            <person name="Zhang C."/>
            <person name="Fan H."/>
            <person name="Li D."/>
            <person name="Dong L."/>
            <person name="Tao Y."/>
            <person name="Gao C."/>
            <person name="Wu H."/>
            <person name="Li Y."/>
            <person name="Cui Y."/>
            <person name="Guo X."/>
            <person name="Zheng S."/>
            <person name="Wang B."/>
            <person name="Yu K."/>
            <person name="Liang Q."/>
            <person name="Yang W."/>
            <person name="Lou X."/>
            <person name="Chen J."/>
            <person name="Feng M."/>
            <person name="Jian J."/>
            <person name="Zhang X."/>
            <person name="Luo G."/>
            <person name="Jiang Y."/>
            <person name="Liu J."/>
            <person name="Wang Z."/>
            <person name="Sha Y."/>
            <person name="Zhang B."/>
            <person name="Wu H."/>
            <person name="Tang D."/>
            <person name="Shen Q."/>
            <person name="Xue P."/>
            <person name="Zou S."/>
            <person name="Wang X."/>
            <person name="Liu X."/>
            <person name="Wang F."/>
            <person name="Yang Y."/>
            <person name="An X."/>
            <person name="Dong Z."/>
            <person name="Zhang K."/>
            <person name="Zhang X."/>
            <person name="Luo M.C."/>
            <person name="Dvorak J."/>
            <person name="Tong Y."/>
            <person name="Wang J."/>
            <person name="Yang H."/>
            <person name="Li Z."/>
            <person name="Wang D."/>
            <person name="Zhang A."/>
            <person name="Wang J."/>
        </authorList>
    </citation>
    <scope>NUCLEOTIDE SEQUENCE</scope>
    <source>
        <strain evidence="3">cv. G1812</strain>
    </source>
</reference>
<dbReference type="Pfam" id="PF13966">
    <property type="entry name" value="zf-RVT"/>
    <property type="match status" value="1"/>
</dbReference>
<dbReference type="PANTHER" id="PTHR33116">
    <property type="entry name" value="REVERSE TRANSCRIPTASE ZINC-BINDING DOMAIN-CONTAINING PROTEIN-RELATED-RELATED"/>
    <property type="match status" value="1"/>
</dbReference>
<dbReference type="AlphaFoldDB" id="A0A8R7V1A6"/>
<proteinExistence type="predicted"/>